<evidence type="ECO:0000313" key="3">
    <source>
        <dbReference type="Proteomes" id="UP001176940"/>
    </source>
</evidence>
<proteinExistence type="predicted"/>
<reference evidence="2" key="1">
    <citation type="submission" date="2023-07" db="EMBL/GenBank/DDBJ databases">
        <authorList>
            <person name="Stuckert A."/>
        </authorList>
    </citation>
    <scope>NUCLEOTIDE SEQUENCE</scope>
</reference>
<accession>A0ABN9LS04</accession>
<organism evidence="2 3">
    <name type="scientific">Ranitomeya imitator</name>
    <name type="common">mimic poison frog</name>
    <dbReference type="NCBI Taxonomy" id="111125"/>
    <lineage>
        <taxon>Eukaryota</taxon>
        <taxon>Metazoa</taxon>
        <taxon>Chordata</taxon>
        <taxon>Craniata</taxon>
        <taxon>Vertebrata</taxon>
        <taxon>Euteleostomi</taxon>
        <taxon>Amphibia</taxon>
        <taxon>Batrachia</taxon>
        <taxon>Anura</taxon>
        <taxon>Neobatrachia</taxon>
        <taxon>Hyloidea</taxon>
        <taxon>Dendrobatidae</taxon>
        <taxon>Dendrobatinae</taxon>
        <taxon>Ranitomeya</taxon>
    </lineage>
</organism>
<name>A0ABN9LS04_9NEOB</name>
<dbReference type="EMBL" id="CAUEEQ010029797">
    <property type="protein sequence ID" value="CAJ0949218.1"/>
    <property type="molecule type" value="Genomic_DNA"/>
</dbReference>
<keyword evidence="3" id="KW-1185">Reference proteome</keyword>
<dbReference type="PANTHER" id="PTHR39290">
    <property type="entry name" value="C3H1-TYPE DOMAIN-CONTAINING PROTEIN-RELATED"/>
    <property type="match status" value="1"/>
</dbReference>
<evidence type="ECO:0000256" key="1">
    <source>
        <dbReference type="SAM" id="MobiDB-lite"/>
    </source>
</evidence>
<gene>
    <name evidence="2" type="ORF">RIMI_LOCUS12516346</name>
</gene>
<evidence type="ECO:0000313" key="2">
    <source>
        <dbReference type="EMBL" id="CAJ0949218.1"/>
    </source>
</evidence>
<sequence>MTEYEDKEHIKKRVLAGRNDGGLCWIKDEGLHLETSLWLQGGRGAGMAAAVSPELQWDTMEQRKDKGQNLYHQLYVWKMQQLPADVHRFCDPETSATRRKQLLHLLRSLEDACSCQRLQILFSFSVPSPQVLELLCALNLPLVSAGAVSALRLRHPMSCAHVTLHPHHPCALRPQHPAPTSPSCPAPTSPCTHVTLVPCTHVTLVPCTHVTLVPCTPRHPRALHPRHPRAHVTLVPCTHSTLRPRHPRALHPRHPRALHPRHPRALHPRHPRALHPRHPRAHVTLVPCTHSTLRPRHPRAHVTLVPCTHVTLVPCTHVALHPRHPAPTSPSCPAPTSPCTHGTGYWEFLLQSRGLDVVAFDQNTIFPSEMRYTEVMASFRGP</sequence>
<protein>
    <submittedName>
        <fullName evidence="2">Uncharacterized protein</fullName>
    </submittedName>
</protein>
<feature type="region of interest" description="Disordered" evidence="1">
    <location>
        <begin position="242"/>
        <end position="264"/>
    </location>
</feature>
<comment type="caution">
    <text evidence="2">The sequence shown here is derived from an EMBL/GenBank/DDBJ whole genome shotgun (WGS) entry which is preliminary data.</text>
</comment>
<dbReference type="Proteomes" id="UP001176940">
    <property type="component" value="Unassembled WGS sequence"/>
</dbReference>
<dbReference type="PANTHER" id="PTHR39290:SF6">
    <property type="entry name" value="S-ADENOSYL-L-METHIONINE-DEPENDENT METHYLTRANSFERASES SUPERFAMILY PROTEIN"/>
    <property type="match status" value="1"/>
</dbReference>